<feature type="domain" description="PD-(D/E)XK endonuclease-like" evidence="1">
    <location>
        <begin position="4"/>
        <end position="249"/>
    </location>
</feature>
<dbReference type="InterPro" id="IPR011604">
    <property type="entry name" value="PDDEXK-like_dom_sf"/>
</dbReference>
<comment type="caution">
    <text evidence="2">The sequence shown here is derived from an EMBL/GenBank/DDBJ whole genome shotgun (WGS) entry which is preliminary data.</text>
</comment>
<dbReference type="Gene3D" id="3.90.320.10">
    <property type="match status" value="1"/>
</dbReference>
<accession>A0A7V3NV27</accession>
<name>A0A7V3NV27_UNCW3</name>
<evidence type="ECO:0000259" key="1">
    <source>
        <dbReference type="Pfam" id="PF12705"/>
    </source>
</evidence>
<dbReference type="AlphaFoldDB" id="A0A7V3NV27"/>
<protein>
    <submittedName>
        <fullName evidence="2">PD-(D/E)XK nuclease family protein</fullName>
    </submittedName>
</protein>
<dbReference type="InterPro" id="IPR038726">
    <property type="entry name" value="PDDEXK_AddAB-type"/>
</dbReference>
<proteinExistence type="predicted"/>
<dbReference type="Pfam" id="PF12705">
    <property type="entry name" value="PDDEXK_1"/>
    <property type="match status" value="1"/>
</dbReference>
<dbReference type="EMBL" id="DTGD01000100">
    <property type="protein sequence ID" value="HGB35786.1"/>
    <property type="molecule type" value="Genomic_DNA"/>
</dbReference>
<evidence type="ECO:0000313" key="2">
    <source>
        <dbReference type="EMBL" id="HGB35786.1"/>
    </source>
</evidence>
<reference evidence="2" key="1">
    <citation type="journal article" date="2020" name="mSystems">
        <title>Genome- and Community-Level Interaction Insights into Carbon Utilization and Element Cycling Functions of Hydrothermarchaeota in Hydrothermal Sediment.</title>
        <authorList>
            <person name="Zhou Z."/>
            <person name="Liu Y."/>
            <person name="Xu W."/>
            <person name="Pan J."/>
            <person name="Luo Z.H."/>
            <person name="Li M."/>
        </authorList>
    </citation>
    <scope>NUCLEOTIDE SEQUENCE [LARGE SCALE GENOMIC DNA]</scope>
    <source>
        <strain evidence="2">SpSt-754</strain>
    </source>
</reference>
<sequence length="254" mass="29554">MEYLSNSQINLYLQCSLKYKFQYIDLLPKLFKPSGLALGSAVHSALCWLNRERMNGNNVSLEKLCKIFDADWYSQKAETEIRYKDGEDEMKLSVLGKEMLSLYFSRPYKKVVGAEIPFVVPLINLQTGRSIGVDLEGVIDLIEEDDTIVEFKTSAQLIDQKEAENFLQLTIYSYAFEVFAQKRPKALKIVNFVKTKRPKMIVLEVRRCERDYLRLFFLAEQVLKGIQGQLFFPRTGFWCKDCEYAEQCREWQGG</sequence>
<gene>
    <name evidence="2" type="ORF">ENV38_02620</name>
</gene>
<organism evidence="2">
    <name type="scientific">candidate division WOR-3 bacterium</name>
    <dbReference type="NCBI Taxonomy" id="2052148"/>
    <lineage>
        <taxon>Bacteria</taxon>
        <taxon>Bacteria division WOR-3</taxon>
    </lineage>
</organism>
<dbReference type="SUPFAM" id="SSF52980">
    <property type="entry name" value="Restriction endonuclease-like"/>
    <property type="match status" value="1"/>
</dbReference>
<dbReference type="InterPro" id="IPR011335">
    <property type="entry name" value="Restrct_endonuc-II-like"/>
</dbReference>